<keyword evidence="3" id="KW-1185">Reference proteome</keyword>
<evidence type="ECO:0000313" key="2">
    <source>
        <dbReference type="EMBL" id="PWE17466.1"/>
    </source>
</evidence>
<protein>
    <submittedName>
        <fullName evidence="2">Uncharacterized protein</fullName>
    </submittedName>
</protein>
<name>A0A2U2BTX1_9PROT</name>
<feature type="transmembrane region" description="Helical" evidence="1">
    <location>
        <begin position="80"/>
        <end position="100"/>
    </location>
</feature>
<sequence length="101" mass="11120">MSKSNSSTNALGCEEHFRRWDEKGEEFVRIALARGDMRGRKAQCARAWLEQRQQAVQEGAQPVWHETGWGKILVNVASNALSHAVVGGSMLLLGVLIGLAF</sequence>
<proteinExistence type="predicted"/>
<keyword evidence="1" id="KW-0472">Membrane</keyword>
<dbReference type="AlphaFoldDB" id="A0A2U2BTX1"/>
<dbReference type="EMBL" id="QEXV01000003">
    <property type="protein sequence ID" value="PWE17466.1"/>
    <property type="molecule type" value="Genomic_DNA"/>
</dbReference>
<reference evidence="3" key="1">
    <citation type="submission" date="2018-05" db="EMBL/GenBank/DDBJ databases">
        <authorList>
            <person name="Liu B.-T."/>
        </authorList>
    </citation>
    <scope>NUCLEOTIDE SEQUENCE [LARGE SCALE GENOMIC DNA]</scope>
    <source>
        <strain evidence="3">WD6-1</strain>
    </source>
</reference>
<comment type="caution">
    <text evidence="2">The sequence shown here is derived from an EMBL/GenBank/DDBJ whole genome shotgun (WGS) entry which is preliminary data.</text>
</comment>
<keyword evidence="1" id="KW-1133">Transmembrane helix</keyword>
<gene>
    <name evidence="2" type="ORF">DDZ18_07245</name>
</gene>
<accession>A0A2U2BTX1</accession>
<evidence type="ECO:0000256" key="1">
    <source>
        <dbReference type="SAM" id="Phobius"/>
    </source>
</evidence>
<evidence type="ECO:0000313" key="3">
    <source>
        <dbReference type="Proteomes" id="UP000245168"/>
    </source>
</evidence>
<organism evidence="2 3">
    <name type="scientific">Marinicauda salina</name>
    <dbReference type="NCBI Taxonomy" id="2135793"/>
    <lineage>
        <taxon>Bacteria</taxon>
        <taxon>Pseudomonadati</taxon>
        <taxon>Pseudomonadota</taxon>
        <taxon>Alphaproteobacteria</taxon>
        <taxon>Maricaulales</taxon>
        <taxon>Maricaulaceae</taxon>
        <taxon>Marinicauda</taxon>
    </lineage>
</organism>
<keyword evidence="1" id="KW-0812">Transmembrane</keyword>
<dbReference type="Proteomes" id="UP000245168">
    <property type="component" value="Unassembled WGS sequence"/>
</dbReference>